<dbReference type="InterPro" id="IPR024572">
    <property type="entry name" value="RcnB"/>
</dbReference>
<proteinExistence type="predicted"/>
<accession>A0A9X0U3J8</accession>
<keyword evidence="1" id="KW-0812">Transmembrane</keyword>
<name>A0A9X0U3J8_9BACT</name>
<evidence type="ECO:0000313" key="4">
    <source>
        <dbReference type="Proteomes" id="UP000535182"/>
    </source>
</evidence>
<dbReference type="Pfam" id="PF11776">
    <property type="entry name" value="RcnB"/>
    <property type="match status" value="1"/>
</dbReference>
<dbReference type="AlphaFoldDB" id="A0A9X0U3J8"/>
<evidence type="ECO:0000313" key="3">
    <source>
        <dbReference type="EMBL" id="MBB5328388.1"/>
    </source>
</evidence>
<dbReference type="RefSeq" id="WP_183975841.1">
    <property type="nucleotide sequence ID" value="NZ_JACHEB010000004.1"/>
</dbReference>
<organism evidence="3 4">
    <name type="scientific">Tunturiibacter gelidiferens</name>
    <dbReference type="NCBI Taxonomy" id="3069689"/>
    <lineage>
        <taxon>Bacteria</taxon>
        <taxon>Pseudomonadati</taxon>
        <taxon>Acidobacteriota</taxon>
        <taxon>Terriglobia</taxon>
        <taxon>Terriglobales</taxon>
        <taxon>Acidobacteriaceae</taxon>
        <taxon>Tunturiibacter</taxon>
    </lineage>
</organism>
<reference evidence="3 4" key="1">
    <citation type="submission" date="2020-08" db="EMBL/GenBank/DDBJ databases">
        <title>Genomic Encyclopedia of Type Strains, Phase IV (KMG-V): Genome sequencing to study the core and pangenomes of soil and plant-associated prokaryotes.</title>
        <authorList>
            <person name="Whitman W."/>
        </authorList>
    </citation>
    <scope>NUCLEOTIDE SEQUENCE [LARGE SCALE GENOMIC DNA]</scope>
    <source>
        <strain evidence="3 4">X5P2</strain>
    </source>
</reference>
<protein>
    <submittedName>
        <fullName evidence="3">Ni/Co efflux regulator RcnB</fullName>
    </submittedName>
</protein>
<keyword evidence="1" id="KW-1133">Transmembrane helix</keyword>
<keyword evidence="2" id="KW-0732">Signal</keyword>
<feature type="transmembrane region" description="Helical" evidence="1">
    <location>
        <begin position="78"/>
        <end position="97"/>
    </location>
</feature>
<sequence>MRLLRKALAFTTLAATLSAGLAFAEDHDHDHYVRHDEWKKGAQIHHEDWDRGQRVDYRHYHLQEPPRGYEWRDVDGNYVLAAAATGVIATAIVASTVH</sequence>
<dbReference type="Proteomes" id="UP000535182">
    <property type="component" value="Unassembled WGS sequence"/>
</dbReference>
<evidence type="ECO:0000256" key="1">
    <source>
        <dbReference type="SAM" id="Phobius"/>
    </source>
</evidence>
<keyword evidence="1" id="KW-0472">Membrane</keyword>
<feature type="signal peptide" evidence="2">
    <location>
        <begin position="1"/>
        <end position="24"/>
    </location>
</feature>
<evidence type="ECO:0000256" key="2">
    <source>
        <dbReference type="SAM" id="SignalP"/>
    </source>
</evidence>
<gene>
    <name evidence="3" type="ORF">HDF14_001998</name>
</gene>
<comment type="caution">
    <text evidence="3">The sequence shown here is derived from an EMBL/GenBank/DDBJ whole genome shotgun (WGS) entry which is preliminary data.</text>
</comment>
<dbReference type="Gene3D" id="3.10.450.160">
    <property type="entry name" value="inner membrane protein cigr"/>
    <property type="match status" value="1"/>
</dbReference>
<feature type="chain" id="PRO_5040989035" evidence="2">
    <location>
        <begin position="25"/>
        <end position="98"/>
    </location>
</feature>
<dbReference type="EMBL" id="JACHEB010000004">
    <property type="protein sequence ID" value="MBB5328388.1"/>
    <property type="molecule type" value="Genomic_DNA"/>
</dbReference>
<keyword evidence="4" id="KW-1185">Reference proteome</keyword>